<dbReference type="CDD" id="cd00773">
    <property type="entry name" value="HisRS-like_core"/>
    <property type="match status" value="1"/>
</dbReference>
<evidence type="ECO:0000256" key="4">
    <source>
        <dbReference type="HAMAP-Rule" id="MF_00127"/>
    </source>
</evidence>
<dbReference type="PANTHER" id="PTHR43707:SF1">
    <property type="entry name" value="HISTIDINE--TRNA LIGASE, MITOCHONDRIAL-RELATED"/>
    <property type="match status" value="1"/>
</dbReference>
<organism evidence="7">
    <name type="scientific">Ignisphaera aggregans</name>
    <dbReference type="NCBI Taxonomy" id="334771"/>
    <lineage>
        <taxon>Archaea</taxon>
        <taxon>Thermoproteota</taxon>
        <taxon>Thermoprotei</taxon>
        <taxon>Desulfurococcales</taxon>
        <taxon>Desulfurococcaceae</taxon>
        <taxon>Ignisphaera</taxon>
    </lineage>
</organism>
<dbReference type="GO" id="GO:0005737">
    <property type="term" value="C:cytoplasm"/>
    <property type="evidence" value="ECO:0007669"/>
    <property type="project" value="UniProtKB-SubCell"/>
</dbReference>
<dbReference type="EMBL" id="DTFF01000024">
    <property type="protein sequence ID" value="HGI87348.1"/>
    <property type="molecule type" value="Genomic_DNA"/>
</dbReference>
<dbReference type="EC" id="6.1.1.21" evidence="4"/>
<keyword evidence="4" id="KW-0030">Aminoacyl-tRNA synthetase</keyword>
<dbReference type="SUPFAM" id="SSF55681">
    <property type="entry name" value="Class II aaRS and biotin synthetases"/>
    <property type="match status" value="1"/>
</dbReference>
<comment type="caution">
    <text evidence="7">The sequence shown here is derived from an EMBL/GenBank/DDBJ whole genome shotgun (WGS) entry which is preliminary data.</text>
</comment>
<feature type="binding site" evidence="5">
    <location>
        <begin position="82"/>
        <end position="84"/>
    </location>
    <ligand>
        <name>L-histidine</name>
        <dbReference type="ChEBI" id="CHEBI:57595"/>
    </ligand>
</feature>
<sequence length="435" mass="49760">MYLKELLEPIRGFRDYTPPESEVLTWICDNFKEVARSFGYREIKTPTIENFKLFALKSGEEIRNSMYVFVDKGGREVALRPEVTPSVVRIYLKELKAFPKPLRLFYIANVFRYDEPQYGRYREFIQAGVEVLGGDSIYYDIELIEFLEDFYNRIDLDRRMYKVNNVALFRRLAAHAGLNNDETEKLLHLLDKGFFDEAAKVFETKGYSKYGDAVKFLASARSYSNVVDKVESILRDIGVYKEVEKDIESLVKYLDILKDMGVDVLWDPAFARGIAYYTGVIFEVQVRGMPISIAGGGRYDNLSLVYGGEELSSTGFAIGVERTMLALQHLGKDLKLLTQRPAILFLLLGEALKKMDFVKGAIQKLRSKGFGVQVEVASPSRISRWLEYASKSDFDYVIIIGLKEAEKRTAILRNLKKWSQVEVPIDKLGDALYGV</sequence>
<feature type="binding site" evidence="5">
    <location>
        <position position="130"/>
    </location>
    <ligand>
        <name>L-histidine</name>
        <dbReference type="ChEBI" id="CHEBI:57595"/>
    </ligand>
</feature>
<evidence type="ECO:0000259" key="6">
    <source>
        <dbReference type="PROSITE" id="PS50862"/>
    </source>
</evidence>
<dbReference type="GO" id="GO:0006427">
    <property type="term" value="P:histidyl-tRNA aminoacylation"/>
    <property type="evidence" value="ECO:0007669"/>
    <property type="project" value="UniProtKB-UniRule"/>
</dbReference>
<dbReference type="AlphaFoldDB" id="A0A7C4FH54"/>
<dbReference type="Pfam" id="PF03129">
    <property type="entry name" value="HGTP_anticodon"/>
    <property type="match status" value="1"/>
</dbReference>
<protein>
    <recommendedName>
        <fullName evidence="4">Histidine--tRNA ligase</fullName>
        <ecNumber evidence="4">6.1.1.21</ecNumber>
    </recommendedName>
    <alternativeName>
        <fullName evidence="4">Histidyl-tRNA synthetase</fullName>
        <shortName evidence="4">HisRS</shortName>
    </alternativeName>
</protein>
<dbReference type="InterPro" id="IPR041715">
    <property type="entry name" value="HisRS-like_core"/>
</dbReference>
<keyword evidence="4" id="KW-0648">Protein biosynthesis</keyword>
<evidence type="ECO:0000313" key="7">
    <source>
        <dbReference type="EMBL" id="HGI87348.1"/>
    </source>
</evidence>
<feature type="domain" description="Aminoacyl-transfer RNA synthetases class-II family profile" evidence="6">
    <location>
        <begin position="21"/>
        <end position="341"/>
    </location>
</feature>
<dbReference type="GO" id="GO:0004821">
    <property type="term" value="F:histidine-tRNA ligase activity"/>
    <property type="evidence" value="ECO:0007669"/>
    <property type="project" value="UniProtKB-UniRule"/>
</dbReference>
<feature type="binding site" evidence="5">
    <location>
        <position position="126"/>
    </location>
    <ligand>
        <name>L-histidine</name>
        <dbReference type="ChEBI" id="CHEBI:57595"/>
    </ligand>
</feature>
<accession>A0A7C4FH54</accession>
<dbReference type="Gene3D" id="3.40.50.800">
    <property type="entry name" value="Anticodon-binding domain"/>
    <property type="match status" value="1"/>
</dbReference>
<feature type="binding site" evidence="5">
    <location>
        <position position="112"/>
    </location>
    <ligand>
        <name>L-histidine</name>
        <dbReference type="ChEBI" id="CHEBI:57595"/>
    </ligand>
</feature>
<dbReference type="Pfam" id="PF13393">
    <property type="entry name" value="tRNA-synt_His"/>
    <property type="match status" value="1"/>
</dbReference>
<dbReference type="InterPro" id="IPR015807">
    <property type="entry name" value="His-tRNA-ligase"/>
</dbReference>
<dbReference type="Gene3D" id="3.30.930.10">
    <property type="entry name" value="Bira Bifunctional Protein, Domain 2"/>
    <property type="match status" value="1"/>
</dbReference>
<evidence type="ECO:0000256" key="5">
    <source>
        <dbReference type="PIRSR" id="PIRSR001549-1"/>
    </source>
</evidence>
<dbReference type="PIRSF" id="PIRSF001549">
    <property type="entry name" value="His-tRNA_synth"/>
    <property type="match status" value="1"/>
</dbReference>
<keyword evidence="2 4" id="KW-0547">Nucleotide-binding</keyword>
<keyword evidence="4 7" id="KW-0436">Ligase</keyword>
<keyword evidence="4" id="KW-0963">Cytoplasm</keyword>
<proteinExistence type="inferred from homology"/>
<gene>
    <name evidence="4" type="primary">hisS</name>
    <name evidence="7" type="ORF">ENV14_03005</name>
</gene>
<keyword evidence="4" id="KW-0067">ATP-binding</keyword>
<comment type="subcellular location">
    <subcellularLocation>
        <location evidence="4">Cytoplasm</location>
    </subcellularLocation>
</comment>
<dbReference type="InterPro" id="IPR006195">
    <property type="entry name" value="aa-tRNA-synth_II"/>
</dbReference>
<evidence type="ECO:0000256" key="3">
    <source>
        <dbReference type="ARBA" id="ARBA00047639"/>
    </source>
</evidence>
<dbReference type="InterPro" id="IPR004154">
    <property type="entry name" value="Anticodon-bd"/>
</dbReference>
<dbReference type="PANTHER" id="PTHR43707">
    <property type="entry name" value="HISTIDYL-TRNA SYNTHETASE"/>
    <property type="match status" value="1"/>
</dbReference>
<dbReference type="SUPFAM" id="SSF52954">
    <property type="entry name" value="Class II aaRS ABD-related"/>
    <property type="match status" value="1"/>
</dbReference>
<dbReference type="GO" id="GO:0005524">
    <property type="term" value="F:ATP binding"/>
    <property type="evidence" value="ECO:0007669"/>
    <property type="project" value="UniProtKB-UniRule"/>
</dbReference>
<dbReference type="HAMAP" id="MF_00127">
    <property type="entry name" value="His_tRNA_synth"/>
    <property type="match status" value="1"/>
</dbReference>
<comment type="catalytic activity">
    <reaction evidence="3 4">
        <text>tRNA(His) + L-histidine + ATP = L-histidyl-tRNA(His) + AMP + diphosphate + H(+)</text>
        <dbReference type="Rhea" id="RHEA:17313"/>
        <dbReference type="Rhea" id="RHEA-COMP:9665"/>
        <dbReference type="Rhea" id="RHEA-COMP:9689"/>
        <dbReference type="ChEBI" id="CHEBI:15378"/>
        <dbReference type="ChEBI" id="CHEBI:30616"/>
        <dbReference type="ChEBI" id="CHEBI:33019"/>
        <dbReference type="ChEBI" id="CHEBI:57595"/>
        <dbReference type="ChEBI" id="CHEBI:78442"/>
        <dbReference type="ChEBI" id="CHEBI:78527"/>
        <dbReference type="ChEBI" id="CHEBI:456215"/>
        <dbReference type="EC" id="6.1.1.21"/>
    </reaction>
</comment>
<dbReference type="NCBIfam" id="TIGR00442">
    <property type="entry name" value="hisS"/>
    <property type="match status" value="1"/>
</dbReference>
<reference evidence="7" key="1">
    <citation type="journal article" date="2020" name="mSystems">
        <title>Genome- and Community-Level Interaction Insights into Carbon Utilization and Element Cycling Functions of Hydrothermarchaeota in Hydrothermal Sediment.</title>
        <authorList>
            <person name="Zhou Z."/>
            <person name="Liu Y."/>
            <person name="Xu W."/>
            <person name="Pan J."/>
            <person name="Luo Z.H."/>
            <person name="Li M."/>
        </authorList>
    </citation>
    <scope>NUCLEOTIDE SEQUENCE [LARGE SCALE GENOMIC DNA]</scope>
    <source>
        <strain evidence="7">SpSt-732</strain>
    </source>
</reference>
<comment type="similarity">
    <text evidence="1 4">Belongs to the class-II aminoacyl-tRNA synthetase family.</text>
</comment>
<dbReference type="PROSITE" id="PS50862">
    <property type="entry name" value="AA_TRNA_LIGASE_II"/>
    <property type="match status" value="1"/>
</dbReference>
<dbReference type="InterPro" id="IPR036621">
    <property type="entry name" value="Anticodon-bd_dom_sf"/>
</dbReference>
<dbReference type="InterPro" id="IPR045864">
    <property type="entry name" value="aa-tRNA-synth_II/BPL/LPL"/>
</dbReference>
<evidence type="ECO:0000256" key="2">
    <source>
        <dbReference type="ARBA" id="ARBA00022741"/>
    </source>
</evidence>
<dbReference type="InterPro" id="IPR004516">
    <property type="entry name" value="HisRS/HisZ"/>
</dbReference>
<feature type="binding site" evidence="5">
    <location>
        <position position="272"/>
    </location>
    <ligand>
        <name>L-histidine</name>
        <dbReference type="ChEBI" id="CHEBI:57595"/>
    </ligand>
</feature>
<name>A0A7C4FH54_9CREN</name>
<feature type="binding site" evidence="5">
    <location>
        <begin position="276"/>
        <end position="277"/>
    </location>
    <ligand>
        <name>L-histidine</name>
        <dbReference type="ChEBI" id="CHEBI:57595"/>
    </ligand>
</feature>
<evidence type="ECO:0000256" key="1">
    <source>
        <dbReference type="ARBA" id="ARBA00008226"/>
    </source>
</evidence>